<dbReference type="Pfam" id="PF13857">
    <property type="entry name" value="Ank_5"/>
    <property type="match status" value="1"/>
</dbReference>
<evidence type="ECO:0000256" key="8">
    <source>
        <dbReference type="SAM" id="MobiDB-lite"/>
    </source>
</evidence>
<dbReference type="InterPro" id="IPR036770">
    <property type="entry name" value="Ankyrin_rpt-contain_sf"/>
</dbReference>
<dbReference type="SMART" id="SM00248">
    <property type="entry name" value="ANK"/>
    <property type="match status" value="3"/>
</dbReference>
<evidence type="ECO:0000256" key="4">
    <source>
        <dbReference type="ARBA" id="ARBA00023125"/>
    </source>
</evidence>
<dbReference type="InterPro" id="IPR002110">
    <property type="entry name" value="Ankyrin_rpt"/>
</dbReference>
<keyword evidence="6" id="KW-0539">Nucleus</keyword>
<dbReference type="PANTHER" id="PTHR36206:SF12">
    <property type="entry name" value="ASPERCRYPTIN BIOSYNTHESIS CLUSTER-SPECIFIC TRANSCRIPTION REGULATOR ATNN-RELATED"/>
    <property type="match status" value="1"/>
</dbReference>
<dbReference type="STRING" id="37992.A0A4Z0YNP3"/>
<dbReference type="Gene3D" id="1.25.40.20">
    <property type="entry name" value="Ankyrin repeat-containing domain"/>
    <property type="match status" value="2"/>
</dbReference>
<evidence type="ECO:0000256" key="5">
    <source>
        <dbReference type="ARBA" id="ARBA00023163"/>
    </source>
</evidence>
<dbReference type="OrthoDB" id="3145928at2759"/>
<evidence type="ECO:0000313" key="10">
    <source>
        <dbReference type="Proteomes" id="UP000297716"/>
    </source>
</evidence>
<sequence>MPLAFNPEIESSHNRNEKANGAESCGIYHPCTTISAYQPKQWHAKDHGLILQNLGPLMILPVTGSAQTEAMSFFEYISIKNLNEYHPSESWRKTLMFFSQTVPSVRYAAIALALIHRNCLDRDSSDRVHQPQSSKDWLPDKAPLLHYNRAIQLLLNQEIGDSTETTAITLLVCYLFTCFDHLAGNYVQAMRHLRGGVELSRNIDKAILNNINHYDDANPSGVRTLIYQVTRQIRRLDMQAVTFLVDWTPVDIQETLISKLPPPGSAFRSLDQAADHLQILVAQVMRLHNTVQQFFPTGKLPQSPSSLKDMVLGQLETWSSLFENMLQQGSSYETDYEIYPLISLLRLQHTIAWTLLSSYGPGREMDYDNFLPQFQQCVALAGDVAAAHERYSGSLKPTFTPEIGIIPVLYIIGVKCRHPVVRREVLSILRRQPIREAVWDSVSTSRIIERVIEIEEVHADARGLLARMDARGNRDANRPSYRERPHQRGPRASTTRPVSGVALPQALGPGRTPLHYVAQRSDPAIAEVLIMAKANIDAQMRGIECRSTSLLKREIGRAIHLAAEKGHLEIVSLLLDEIPGQVELAMEKWNKDLTGWPREEGYRGPALLEALIKAQAIVEDLTGAKLQTNFVSGLRTFDEADHSVSRTPLHVACLDCHNAVVDVFIDANANLTARDFEGRTPLELAGDLSEKTRTHMEEQDKERRQWRAAGY</sequence>
<evidence type="ECO:0000313" key="9">
    <source>
        <dbReference type="EMBL" id="TGJ85347.1"/>
    </source>
</evidence>
<keyword evidence="1" id="KW-0479">Metal-binding</keyword>
<dbReference type="InterPro" id="IPR052360">
    <property type="entry name" value="Transcr_Regulatory_Proteins"/>
</dbReference>
<dbReference type="Pfam" id="PF00023">
    <property type="entry name" value="Ank"/>
    <property type="match status" value="2"/>
</dbReference>
<feature type="region of interest" description="Disordered" evidence="8">
    <location>
        <begin position="1"/>
        <end position="20"/>
    </location>
</feature>
<keyword evidence="2" id="KW-0862">Zinc</keyword>
<feature type="compositionally biased region" description="Basic and acidic residues" evidence="8">
    <location>
        <begin position="10"/>
        <end position="20"/>
    </location>
</feature>
<accession>A0A4Z0YNP3</accession>
<keyword evidence="4" id="KW-0238">DNA-binding</keyword>
<keyword evidence="3" id="KW-0805">Transcription regulation</keyword>
<feature type="region of interest" description="Disordered" evidence="8">
    <location>
        <begin position="468"/>
        <end position="507"/>
    </location>
</feature>
<keyword evidence="7" id="KW-0040">ANK repeat</keyword>
<protein>
    <submittedName>
        <fullName evidence="9">Uncharacterized protein</fullName>
    </submittedName>
</protein>
<gene>
    <name evidence="9" type="ORF">E0Z10_g3388</name>
</gene>
<evidence type="ECO:0000256" key="3">
    <source>
        <dbReference type="ARBA" id="ARBA00023015"/>
    </source>
</evidence>
<proteinExistence type="predicted"/>
<dbReference type="GO" id="GO:0046872">
    <property type="term" value="F:metal ion binding"/>
    <property type="evidence" value="ECO:0007669"/>
    <property type="project" value="UniProtKB-KW"/>
</dbReference>
<dbReference type="PROSITE" id="PS50297">
    <property type="entry name" value="ANK_REP_REGION"/>
    <property type="match status" value="2"/>
</dbReference>
<evidence type="ECO:0000256" key="1">
    <source>
        <dbReference type="ARBA" id="ARBA00022723"/>
    </source>
</evidence>
<feature type="repeat" description="ANK" evidence="7">
    <location>
        <begin position="644"/>
        <end position="676"/>
    </location>
</feature>
<dbReference type="GO" id="GO:0003677">
    <property type="term" value="F:DNA binding"/>
    <property type="evidence" value="ECO:0007669"/>
    <property type="project" value="UniProtKB-KW"/>
</dbReference>
<evidence type="ECO:0000256" key="6">
    <source>
        <dbReference type="ARBA" id="ARBA00023242"/>
    </source>
</evidence>
<comment type="caution">
    <text evidence="9">The sequence shown here is derived from an EMBL/GenBank/DDBJ whole genome shotgun (WGS) entry which is preliminary data.</text>
</comment>
<evidence type="ECO:0000256" key="2">
    <source>
        <dbReference type="ARBA" id="ARBA00022833"/>
    </source>
</evidence>
<dbReference type="PROSITE" id="PS50088">
    <property type="entry name" value="ANK_REPEAT"/>
    <property type="match status" value="2"/>
</dbReference>
<dbReference type="EMBL" id="SKBN01000047">
    <property type="protein sequence ID" value="TGJ85347.1"/>
    <property type="molecule type" value="Genomic_DNA"/>
</dbReference>
<organism evidence="9 10">
    <name type="scientific">Xylaria hypoxylon</name>
    <dbReference type="NCBI Taxonomy" id="37992"/>
    <lineage>
        <taxon>Eukaryota</taxon>
        <taxon>Fungi</taxon>
        <taxon>Dikarya</taxon>
        <taxon>Ascomycota</taxon>
        <taxon>Pezizomycotina</taxon>
        <taxon>Sordariomycetes</taxon>
        <taxon>Xylariomycetidae</taxon>
        <taxon>Xylariales</taxon>
        <taxon>Xylariaceae</taxon>
        <taxon>Xylaria</taxon>
    </lineage>
</organism>
<feature type="compositionally biased region" description="Basic and acidic residues" evidence="8">
    <location>
        <begin position="468"/>
        <end position="486"/>
    </location>
</feature>
<dbReference type="PANTHER" id="PTHR36206">
    <property type="entry name" value="ASPERCRYPTIN BIOSYNTHESIS CLUSTER-SPECIFIC TRANSCRIPTION REGULATOR ATNN-RELATED"/>
    <property type="match status" value="1"/>
</dbReference>
<dbReference type="SUPFAM" id="SSF48403">
    <property type="entry name" value="Ankyrin repeat"/>
    <property type="match status" value="1"/>
</dbReference>
<dbReference type="Proteomes" id="UP000297716">
    <property type="component" value="Unassembled WGS sequence"/>
</dbReference>
<keyword evidence="10" id="KW-1185">Reference proteome</keyword>
<evidence type="ECO:0000256" key="7">
    <source>
        <dbReference type="PROSITE-ProRule" id="PRU00023"/>
    </source>
</evidence>
<feature type="compositionally biased region" description="Basic and acidic residues" evidence="8">
    <location>
        <begin position="691"/>
        <end position="705"/>
    </location>
</feature>
<feature type="region of interest" description="Disordered" evidence="8">
    <location>
        <begin position="691"/>
        <end position="711"/>
    </location>
</feature>
<dbReference type="AlphaFoldDB" id="A0A4Z0YNP3"/>
<keyword evidence="5" id="KW-0804">Transcription</keyword>
<name>A0A4Z0YNP3_9PEZI</name>
<reference evidence="9 10" key="1">
    <citation type="submission" date="2019-03" db="EMBL/GenBank/DDBJ databases">
        <title>Draft genome sequence of Xylaria hypoxylon DSM 108379, a ubiquitous saprotrophic-parasitic fungi on hardwood.</title>
        <authorList>
            <person name="Buettner E."/>
            <person name="Leonhardt S."/>
            <person name="Gebauer A.M."/>
            <person name="Liers C."/>
            <person name="Hofrichter M."/>
            <person name="Kellner H."/>
        </authorList>
    </citation>
    <scope>NUCLEOTIDE SEQUENCE [LARGE SCALE GENOMIC DNA]</scope>
    <source>
        <strain evidence="9 10">DSM 108379</strain>
    </source>
</reference>
<feature type="repeat" description="ANK" evidence="7">
    <location>
        <begin position="509"/>
        <end position="541"/>
    </location>
</feature>